<evidence type="ECO:0000313" key="2">
    <source>
        <dbReference type="Proteomes" id="UP001049518"/>
    </source>
</evidence>
<accession>A0ABX8R0C2</accession>
<organism evidence="1 2">
    <name type="scientific">Actinomadura graeca</name>
    <dbReference type="NCBI Taxonomy" id="2750812"/>
    <lineage>
        <taxon>Bacteria</taxon>
        <taxon>Bacillati</taxon>
        <taxon>Actinomycetota</taxon>
        <taxon>Actinomycetes</taxon>
        <taxon>Streptosporangiales</taxon>
        <taxon>Thermomonosporaceae</taxon>
        <taxon>Actinomadura</taxon>
    </lineage>
</organism>
<evidence type="ECO:0000313" key="1">
    <source>
        <dbReference type="EMBL" id="QXJ24535.1"/>
    </source>
</evidence>
<sequence>MPGMIRLVRVAAVTLVAVAVGSGWSTLASAEGSLQSNINSWATGRESRSWNDRNGDDWVTALEMKYCSSNAPSPAGTFNLYRELRGRPDPKYGERSYGNACRGNRMQRGQWGDQRSGKYHFTLVKIYGSGSPPSWYRFSAGWMQVHY</sequence>
<name>A0ABX8R0C2_9ACTN</name>
<dbReference type="Proteomes" id="UP001049518">
    <property type="component" value="Chromosome"/>
</dbReference>
<reference evidence="1" key="1">
    <citation type="submission" date="2020-07" db="EMBL/GenBank/DDBJ databases">
        <authorList>
            <person name="Tarantini F.S."/>
            <person name="Hong K.W."/>
            <person name="Chan K.G."/>
        </authorList>
    </citation>
    <scope>NUCLEOTIDE SEQUENCE</scope>
    <source>
        <strain evidence="1">32-07</strain>
    </source>
</reference>
<protein>
    <recommendedName>
        <fullName evidence="3">Secreted protein</fullName>
    </recommendedName>
</protein>
<proteinExistence type="predicted"/>
<gene>
    <name evidence="1" type="ORF">AGRA3207_005874</name>
</gene>
<dbReference type="RefSeq" id="WP_231330402.1">
    <property type="nucleotide sequence ID" value="NZ_CP059572.1"/>
</dbReference>
<evidence type="ECO:0008006" key="3">
    <source>
        <dbReference type="Google" id="ProtNLM"/>
    </source>
</evidence>
<dbReference type="EMBL" id="CP059572">
    <property type="protein sequence ID" value="QXJ24535.1"/>
    <property type="molecule type" value="Genomic_DNA"/>
</dbReference>
<keyword evidence="2" id="KW-1185">Reference proteome</keyword>